<feature type="transmembrane region" description="Helical" evidence="1">
    <location>
        <begin position="37"/>
        <end position="59"/>
    </location>
</feature>
<keyword evidence="3" id="KW-1185">Reference proteome</keyword>
<evidence type="ECO:0000256" key="1">
    <source>
        <dbReference type="SAM" id="Phobius"/>
    </source>
</evidence>
<gene>
    <name evidence="2" type="ORF">ACGTRS_25695</name>
</gene>
<keyword evidence="1" id="KW-1133">Transmembrane helix</keyword>
<keyword evidence="1" id="KW-0472">Membrane</keyword>
<name>A0ABW7LA41_9BURK</name>
<reference evidence="2 3" key="1">
    <citation type="submission" date="2024-10" db="EMBL/GenBank/DDBJ databases">
        <title>Burkholderia semiarida in Mexico.</title>
        <authorList>
            <person name="Estrada P."/>
        </authorList>
    </citation>
    <scope>NUCLEOTIDE SEQUENCE [LARGE SCALE GENOMIC DNA]</scope>
    <source>
        <strain evidence="2 3">CLM7-1</strain>
    </source>
</reference>
<proteinExistence type="predicted"/>
<evidence type="ECO:0000313" key="3">
    <source>
        <dbReference type="Proteomes" id="UP001609186"/>
    </source>
</evidence>
<dbReference type="RefSeq" id="WP_395130589.1">
    <property type="nucleotide sequence ID" value="NZ_JBIMPM010000039.1"/>
</dbReference>
<organism evidence="2 3">
    <name type="scientific">Burkholderia semiarida</name>
    <dbReference type="NCBI Taxonomy" id="2843303"/>
    <lineage>
        <taxon>Bacteria</taxon>
        <taxon>Pseudomonadati</taxon>
        <taxon>Pseudomonadota</taxon>
        <taxon>Betaproteobacteria</taxon>
        <taxon>Burkholderiales</taxon>
        <taxon>Burkholderiaceae</taxon>
        <taxon>Burkholderia</taxon>
        <taxon>Burkholderia cepacia complex</taxon>
    </lineage>
</organism>
<feature type="transmembrane region" description="Helical" evidence="1">
    <location>
        <begin position="5"/>
        <end position="25"/>
    </location>
</feature>
<comment type="caution">
    <text evidence="2">The sequence shown here is derived from an EMBL/GenBank/DDBJ whole genome shotgun (WGS) entry which is preliminary data.</text>
</comment>
<evidence type="ECO:0000313" key="2">
    <source>
        <dbReference type="EMBL" id="MFH5254632.1"/>
    </source>
</evidence>
<accession>A0ABW7LA41</accession>
<dbReference type="Proteomes" id="UP001609186">
    <property type="component" value="Unassembled WGS sequence"/>
</dbReference>
<dbReference type="EMBL" id="JBIMPM010000039">
    <property type="protein sequence ID" value="MFH5254632.1"/>
    <property type="molecule type" value="Genomic_DNA"/>
</dbReference>
<protein>
    <submittedName>
        <fullName evidence="2">Uncharacterized protein</fullName>
    </submittedName>
</protein>
<keyword evidence="1" id="KW-0812">Transmembrane</keyword>
<sequence>MERGLYKYAAIVLFAIVGIAGYTLVNWKGLDAAGWAAWVQAVGGIVAIFAAFGVARYTVRSDQKRKSREESVAQAADLLALHHIAAELQQMCTLTNFEKSNRSEGTIYPNAADEFESIAELLVVFPVVNIAALGEMEPLLELRRTAIFCSRIVAEDSLLTGDQFVLRHRTTFNRYHSRCRVLSTHMWERVEAIAPGHFADKRRTHL</sequence>